<feature type="region of interest" description="Disordered" evidence="9">
    <location>
        <begin position="322"/>
        <end position="383"/>
    </location>
</feature>
<feature type="transmembrane region" description="Helical" evidence="10">
    <location>
        <begin position="232"/>
        <end position="254"/>
    </location>
</feature>
<evidence type="ECO:0000256" key="10">
    <source>
        <dbReference type="SAM" id="Phobius"/>
    </source>
</evidence>
<gene>
    <name evidence="11" type="ORF">Clacol_001746</name>
</gene>
<keyword evidence="4 8" id="KW-0812">Transmembrane</keyword>
<feature type="compositionally biased region" description="Polar residues" evidence="9">
    <location>
        <begin position="600"/>
        <end position="610"/>
    </location>
</feature>
<keyword evidence="3" id="KW-0813">Transport</keyword>
<evidence type="ECO:0000313" key="12">
    <source>
        <dbReference type="Proteomes" id="UP001050691"/>
    </source>
</evidence>
<dbReference type="Gene3D" id="1.50.40.10">
    <property type="entry name" value="Mitochondrial carrier domain"/>
    <property type="match status" value="1"/>
</dbReference>
<feature type="compositionally biased region" description="Polar residues" evidence="9">
    <location>
        <begin position="322"/>
        <end position="344"/>
    </location>
</feature>
<keyword evidence="7 8" id="KW-0472">Membrane</keyword>
<protein>
    <submittedName>
        <fullName evidence="11">Uncharacterized protein</fullName>
    </submittedName>
</protein>
<evidence type="ECO:0000256" key="3">
    <source>
        <dbReference type="ARBA" id="ARBA00022448"/>
    </source>
</evidence>
<evidence type="ECO:0000256" key="9">
    <source>
        <dbReference type="SAM" id="MobiDB-lite"/>
    </source>
</evidence>
<feature type="repeat" description="Solcar" evidence="8">
    <location>
        <begin position="105"/>
        <end position="192"/>
    </location>
</feature>
<dbReference type="PROSITE" id="PS50920">
    <property type="entry name" value="SOLCAR"/>
    <property type="match status" value="1"/>
</dbReference>
<dbReference type="SUPFAM" id="SSF103506">
    <property type="entry name" value="Mitochondrial carrier"/>
    <property type="match status" value="1"/>
</dbReference>
<feature type="compositionally biased region" description="Polar residues" evidence="9">
    <location>
        <begin position="351"/>
        <end position="364"/>
    </location>
</feature>
<feature type="compositionally biased region" description="Polar residues" evidence="9">
    <location>
        <begin position="373"/>
        <end position="383"/>
    </location>
</feature>
<evidence type="ECO:0000256" key="7">
    <source>
        <dbReference type="ARBA" id="ARBA00023136"/>
    </source>
</evidence>
<feature type="region of interest" description="Disordered" evidence="9">
    <location>
        <begin position="461"/>
        <end position="495"/>
    </location>
</feature>
<feature type="compositionally biased region" description="Polar residues" evidence="9">
    <location>
        <begin position="688"/>
        <end position="705"/>
    </location>
</feature>
<evidence type="ECO:0000313" key="11">
    <source>
        <dbReference type="EMBL" id="GJJ07544.1"/>
    </source>
</evidence>
<name>A0AAV4ZYY2_9AGAM</name>
<dbReference type="InterPro" id="IPR023395">
    <property type="entry name" value="MCP_dom_sf"/>
</dbReference>
<keyword evidence="5" id="KW-0677">Repeat</keyword>
<feature type="region of interest" description="Disordered" evidence="9">
    <location>
        <begin position="281"/>
        <end position="310"/>
    </location>
</feature>
<dbReference type="Pfam" id="PF00153">
    <property type="entry name" value="Mito_carr"/>
    <property type="match status" value="1"/>
</dbReference>
<dbReference type="Proteomes" id="UP001050691">
    <property type="component" value="Unassembled WGS sequence"/>
</dbReference>
<keyword evidence="12" id="KW-1185">Reference proteome</keyword>
<organism evidence="11 12">
    <name type="scientific">Clathrus columnatus</name>
    <dbReference type="NCBI Taxonomy" id="1419009"/>
    <lineage>
        <taxon>Eukaryota</taxon>
        <taxon>Fungi</taxon>
        <taxon>Dikarya</taxon>
        <taxon>Basidiomycota</taxon>
        <taxon>Agaricomycotina</taxon>
        <taxon>Agaricomycetes</taxon>
        <taxon>Phallomycetidae</taxon>
        <taxon>Phallales</taxon>
        <taxon>Clathraceae</taxon>
        <taxon>Clathrus</taxon>
    </lineage>
</organism>
<proteinExistence type="inferred from homology"/>
<evidence type="ECO:0000256" key="8">
    <source>
        <dbReference type="PROSITE-ProRule" id="PRU00282"/>
    </source>
</evidence>
<dbReference type="AlphaFoldDB" id="A0AAV4ZYY2"/>
<feature type="region of interest" description="Disordered" evidence="9">
    <location>
        <begin position="688"/>
        <end position="760"/>
    </location>
</feature>
<feature type="compositionally biased region" description="Polar residues" evidence="9">
    <location>
        <begin position="295"/>
        <end position="310"/>
    </location>
</feature>
<evidence type="ECO:0000256" key="6">
    <source>
        <dbReference type="ARBA" id="ARBA00022989"/>
    </source>
</evidence>
<reference evidence="11" key="1">
    <citation type="submission" date="2021-10" db="EMBL/GenBank/DDBJ databases">
        <title>De novo Genome Assembly of Clathrus columnatus (Basidiomycota, Fungi) Using Illumina and Nanopore Sequence Data.</title>
        <authorList>
            <person name="Ogiso-Tanaka E."/>
            <person name="Itagaki H."/>
            <person name="Hosoya T."/>
            <person name="Hosaka K."/>
        </authorList>
    </citation>
    <scope>NUCLEOTIDE SEQUENCE</scope>
    <source>
        <strain evidence="11">MO-923</strain>
    </source>
</reference>
<evidence type="ECO:0000256" key="1">
    <source>
        <dbReference type="ARBA" id="ARBA00004141"/>
    </source>
</evidence>
<feature type="compositionally biased region" description="Polar residues" evidence="9">
    <location>
        <begin position="7"/>
        <end position="25"/>
    </location>
</feature>
<sequence length="790" mass="84876">MLHRNRNNNYIKSNLGHTSDTSHTINESKQFTVSRESNQKAGDLTDNQIHFAKGRFLGILERPRASLNPRYKPYPTVFEQLKNVVIRARTAKLRAAPGAPSVAILSDMDFFWLGALSKLVATALTYPYIVVKSRLQADSAQSRSYASSLDGLRKIMQEEGLHGLYKGVGSKLVQSVLTAAILFAGQRRIYEIVYAATKPVSSVNACPSTCPTTTCIPLPSQNSGGSGTSPGALAGAIIGALIVLTLVIVGYIFYRRHEARKEATVRDKALADVKPDIPARADAVLSRPDPHHRLQTSSIHSGEKPSQNETELGTVRVYNNETNINLDPTQDAQSTRTSARSNPFTDGDDASIQTASERSQSTNVIPIALVPPGSQTSSNSKLQEQHQSASIGVDRGLHAGYSLGKVKAPYASSARSGVSAKSFMTTSSVASFDEQPTIMTPKQGVVRQVLEVTQAQVVRVPSTGSSAKGRGTRNLARSASKSTVGKSPLNKSFTPTDIPLVPTSPASAGHSLANPFNDPIDEEAHRYSSRTTDTFGRPYKYDEQGSYSTQQPINTNQSHRLSYDDSYSVKADIVVAERAVINMRSASVQSGPLSPGLTHSRATSMRTSGGRTDVSLERDYDDRSIRPNSILSSKTTSSHADSVLAKFPFVPPSPISSLPSRSPVSPAVGGSTFARQQVETAPRSIMYTSNLQPPQSPLSTVTTHGSLRGDSDTLPIPVGPGRSVSTLTSSTGSGLGSYPFQFENSDDPLTPSMSRGSQRASLDTLALTKDLAAFPFPYEPHHPGEQHRQT</sequence>
<comment type="similarity">
    <text evidence="2">Belongs to the mitochondrial carrier (TC 2.A.29) family.</text>
</comment>
<accession>A0AAV4ZYY2</accession>
<dbReference type="GO" id="GO:0016020">
    <property type="term" value="C:membrane"/>
    <property type="evidence" value="ECO:0007669"/>
    <property type="project" value="UniProtKB-SubCell"/>
</dbReference>
<feature type="region of interest" description="Disordered" evidence="9">
    <location>
        <begin position="588"/>
        <end position="614"/>
    </location>
</feature>
<dbReference type="GO" id="GO:0006862">
    <property type="term" value="P:nucleotide transport"/>
    <property type="evidence" value="ECO:0007669"/>
    <property type="project" value="InterPro"/>
</dbReference>
<dbReference type="EMBL" id="BPWL01000002">
    <property type="protein sequence ID" value="GJJ07544.1"/>
    <property type="molecule type" value="Genomic_DNA"/>
</dbReference>
<feature type="region of interest" description="Disordered" evidence="9">
    <location>
        <begin position="1"/>
        <end position="25"/>
    </location>
</feature>
<evidence type="ECO:0000256" key="2">
    <source>
        <dbReference type="ARBA" id="ARBA00006375"/>
    </source>
</evidence>
<keyword evidence="6 10" id="KW-1133">Transmembrane helix</keyword>
<comment type="caution">
    <text evidence="11">The sequence shown here is derived from an EMBL/GenBank/DDBJ whole genome shotgun (WGS) entry which is preliminary data.</text>
</comment>
<feature type="compositionally biased region" description="Polar residues" evidence="9">
    <location>
        <begin position="475"/>
        <end position="495"/>
    </location>
</feature>
<dbReference type="PANTHER" id="PTHR45683">
    <property type="entry name" value="MITOCHONDRIAL NICOTINAMIDE ADENINE DINUCLEOTIDE TRANSPORTER 1-RELATED-RELATED"/>
    <property type="match status" value="1"/>
</dbReference>
<evidence type="ECO:0000256" key="5">
    <source>
        <dbReference type="ARBA" id="ARBA00022737"/>
    </source>
</evidence>
<evidence type="ECO:0000256" key="4">
    <source>
        <dbReference type="ARBA" id="ARBA00022692"/>
    </source>
</evidence>
<dbReference type="InterPro" id="IPR018108">
    <property type="entry name" value="MCP_transmembrane"/>
</dbReference>
<dbReference type="InterPro" id="IPR044712">
    <property type="entry name" value="SLC25A32-like"/>
</dbReference>
<comment type="subcellular location">
    <subcellularLocation>
        <location evidence="1">Membrane</location>
        <topology evidence="1">Multi-pass membrane protein</topology>
    </subcellularLocation>
</comment>
<dbReference type="GO" id="GO:0055085">
    <property type="term" value="P:transmembrane transport"/>
    <property type="evidence" value="ECO:0007669"/>
    <property type="project" value="InterPro"/>
</dbReference>